<feature type="domain" description="Tudor" evidence="4">
    <location>
        <begin position="1"/>
        <end position="61"/>
    </location>
</feature>
<feature type="non-terminal residue" evidence="5">
    <location>
        <position position="1"/>
    </location>
</feature>
<accession>A0A3S1HD80</accession>
<dbReference type="GO" id="GO:0043186">
    <property type="term" value="C:P granule"/>
    <property type="evidence" value="ECO:0007669"/>
    <property type="project" value="TreeGrafter"/>
</dbReference>
<dbReference type="OrthoDB" id="10069557at2759"/>
<dbReference type="FunFam" id="2.30.30.140:FF:000018">
    <property type="entry name" value="Serine/threonine-protein kinase 31"/>
    <property type="match status" value="1"/>
</dbReference>
<feature type="zinc finger region" description="C3H1-type" evidence="1">
    <location>
        <begin position="636"/>
        <end position="664"/>
    </location>
</feature>
<feature type="compositionally biased region" description="Polar residues" evidence="2">
    <location>
        <begin position="296"/>
        <end position="306"/>
    </location>
</feature>
<keyword evidence="1" id="KW-0863">Zinc-finger</keyword>
<proteinExistence type="predicted"/>
<dbReference type="InterPro" id="IPR035437">
    <property type="entry name" value="SNase_OB-fold_sf"/>
</dbReference>
<feature type="region of interest" description="Disordered" evidence="2">
    <location>
        <begin position="320"/>
        <end position="354"/>
    </location>
</feature>
<dbReference type="GO" id="GO:0030719">
    <property type="term" value="P:P granule organization"/>
    <property type="evidence" value="ECO:0007669"/>
    <property type="project" value="TreeGrafter"/>
</dbReference>
<sequence>KTGLFCLAKFTDGTFYRARIKQYFENGDFPPRIQVIHIDYGSQRWVSASDLVELPEHLAKYPAQASLCALAKVTPAIDDWTVQATRLFKQLTEGVRVQMRVVCPQNKRRRNVSGSCSQPTSSPRAADLNQSSPKSPNDPSSFDCPHLVDIISKQGKKGKAVSVSSEMVKAGHAQATEIEPQLDALAKLHAQSRDRRLHGMQKMMLSMAMMDAGDKNKAAGETSSAASSVPMSMPRSQHKKIPACFLSKRIKGIRTKPLINRSVDDVAVKRLDGLTEENKHDPSGKRYSPEPITDPEGSSRSTTQSRELCAEVGKKLQDLGQAVQKSKTQSQCSNTTETNNNNNHGSDCLAEEENEENLEDYEAMVVSVISPSSFFVHPISEHGTLSWLVEGLNKRFRSLSDQHLALLSDEFTPLLHTLCCAIFSEDRCFYRGLVLDIATDSALILFIDFGDFERVPTNKLYPLPEEFKGVPPVALWCSLKGVIPPGSNYPVPSGRSWSAEAISTFNDFTSKRRTFHVVASKAAQERIKENNFQRKPLEVYLVDRSECRVENSQGDSEIDSTEEEICLNYELIHLGLADLKSPTIDHADGSEVEKEADLQDWDPMKEEFESNRNSYKINTDDPGVALVGYEEGNLGQGGQRVCVFHNRRRGCLKGDTCPNLHVRVAPDGLNHDLASVKVYDEDQSSLLPSEGTLVVVTVATVVTPTNFHVTLPWGRLMVQQVSGQTEAWRRYLGEEDLEGLMENMQTFYNHHHYDCDLTVPALGEAMAAQVGGRWVRAKVIGLDIESGSVQVASVDFGWHEWVKETKLRHLELRFLHLPPQAVACGLAGLAPPSDLGHRWTDKACKRFVDYVFGKSLIAYVSEREPSGRLSLVLYDTSGPGDLDINQALVDAGLARR</sequence>
<evidence type="ECO:0000259" key="4">
    <source>
        <dbReference type="PROSITE" id="PS50304"/>
    </source>
</evidence>
<feature type="compositionally biased region" description="Polar residues" evidence="2">
    <location>
        <begin position="323"/>
        <end position="333"/>
    </location>
</feature>
<dbReference type="STRING" id="188477.A0A3S1HD80"/>
<feature type="non-terminal residue" evidence="5">
    <location>
        <position position="896"/>
    </location>
</feature>
<evidence type="ECO:0000259" key="3">
    <source>
        <dbReference type="PROSITE" id="PS50103"/>
    </source>
</evidence>
<protein>
    <recommendedName>
        <fullName evidence="7">C3H1-type domain-containing protein</fullName>
    </recommendedName>
</protein>
<keyword evidence="6" id="KW-1185">Reference proteome</keyword>
<feature type="region of interest" description="Disordered" evidence="2">
    <location>
        <begin position="274"/>
        <end position="307"/>
    </location>
</feature>
<dbReference type="PROSITE" id="PS50103">
    <property type="entry name" value="ZF_C3H1"/>
    <property type="match status" value="1"/>
</dbReference>
<evidence type="ECO:0000313" key="6">
    <source>
        <dbReference type="Proteomes" id="UP000271974"/>
    </source>
</evidence>
<feature type="region of interest" description="Disordered" evidence="2">
    <location>
        <begin position="217"/>
        <end position="239"/>
    </location>
</feature>
<dbReference type="Proteomes" id="UP000271974">
    <property type="component" value="Unassembled WGS sequence"/>
</dbReference>
<dbReference type="SUPFAM" id="SSF63748">
    <property type="entry name" value="Tudor/PWWP/MBT"/>
    <property type="match status" value="3"/>
</dbReference>
<feature type="region of interest" description="Disordered" evidence="2">
    <location>
        <begin position="108"/>
        <end position="145"/>
    </location>
</feature>
<dbReference type="GO" id="GO:0034587">
    <property type="term" value="P:piRNA processing"/>
    <property type="evidence" value="ECO:0007669"/>
    <property type="project" value="TreeGrafter"/>
</dbReference>
<dbReference type="SMART" id="SM00333">
    <property type="entry name" value="TUDOR"/>
    <property type="match status" value="3"/>
</dbReference>
<feature type="compositionally biased region" description="Low complexity" evidence="2">
    <location>
        <begin position="223"/>
        <end position="235"/>
    </location>
</feature>
<dbReference type="InterPro" id="IPR050621">
    <property type="entry name" value="Tudor_domain_containing"/>
</dbReference>
<feature type="compositionally biased region" description="Polar residues" evidence="2">
    <location>
        <begin position="112"/>
        <end position="140"/>
    </location>
</feature>
<dbReference type="GO" id="GO:0008270">
    <property type="term" value="F:zinc ion binding"/>
    <property type="evidence" value="ECO:0007669"/>
    <property type="project" value="UniProtKB-KW"/>
</dbReference>
<evidence type="ECO:0000313" key="5">
    <source>
        <dbReference type="EMBL" id="RUS77022.1"/>
    </source>
</evidence>
<dbReference type="Gene3D" id="2.30.30.140">
    <property type="match status" value="3"/>
</dbReference>
<dbReference type="Gene3D" id="2.40.50.90">
    <property type="match status" value="3"/>
</dbReference>
<organism evidence="5 6">
    <name type="scientific">Elysia chlorotica</name>
    <name type="common">Eastern emerald elysia</name>
    <name type="synonym">Sea slug</name>
    <dbReference type="NCBI Taxonomy" id="188477"/>
    <lineage>
        <taxon>Eukaryota</taxon>
        <taxon>Metazoa</taxon>
        <taxon>Spiralia</taxon>
        <taxon>Lophotrochozoa</taxon>
        <taxon>Mollusca</taxon>
        <taxon>Gastropoda</taxon>
        <taxon>Heterobranchia</taxon>
        <taxon>Euthyneura</taxon>
        <taxon>Panpulmonata</taxon>
        <taxon>Sacoglossa</taxon>
        <taxon>Placobranchoidea</taxon>
        <taxon>Plakobranchidae</taxon>
        <taxon>Elysia</taxon>
    </lineage>
</organism>
<dbReference type="Pfam" id="PF00567">
    <property type="entry name" value="TUDOR"/>
    <property type="match status" value="3"/>
</dbReference>
<dbReference type="EMBL" id="RQTK01000616">
    <property type="protein sequence ID" value="RUS77022.1"/>
    <property type="molecule type" value="Genomic_DNA"/>
</dbReference>
<feature type="domain" description="Tudor" evidence="4">
    <location>
        <begin position="412"/>
        <end position="470"/>
    </location>
</feature>
<feature type="compositionally biased region" description="Basic and acidic residues" evidence="2">
    <location>
        <begin position="274"/>
        <end position="288"/>
    </location>
</feature>
<name>A0A3S1HD80_ELYCH</name>
<evidence type="ECO:0008006" key="7">
    <source>
        <dbReference type="Google" id="ProtNLM"/>
    </source>
</evidence>
<evidence type="ECO:0000256" key="2">
    <source>
        <dbReference type="SAM" id="MobiDB-lite"/>
    </source>
</evidence>
<dbReference type="GO" id="GO:0007283">
    <property type="term" value="P:spermatogenesis"/>
    <property type="evidence" value="ECO:0007669"/>
    <property type="project" value="TreeGrafter"/>
</dbReference>
<dbReference type="PANTHER" id="PTHR22948:SF76">
    <property type="entry name" value="FI20010P1-RELATED"/>
    <property type="match status" value="1"/>
</dbReference>
<dbReference type="PANTHER" id="PTHR22948">
    <property type="entry name" value="TUDOR DOMAIN CONTAINING PROTEIN"/>
    <property type="match status" value="1"/>
</dbReference>
<feature type="compositionally biased region" description="Low complexity" evidence="2">
    <location>
        <begin position="334"/>
        <end position="343"/>
    </location>
</feature>
<gene>
    <name evidence="5" type="ORF">EGW08_015202</name>
</gene>
<dbReference type="PROSITE" id="PS50304">
    <property type="entry name" value="TUDOR"/>
    <property type="match status" value="2"/>
</dbReference>
<feature type="domain" description="C3H1-type" evidence="3">
    <location>
        <begin position="636"/>
        <end position="664"/>
    </location>
</feature>
<keyword evidence="1" id="KW-0862">Zinc</keyword>
<keyword evidence="1" id="KW-0479">Metal-binding</keyword>
<dbReference type="InterPro" id="IPR002999">
    <property type="entry name" value="Tudor"/>
</dbReference>
<evidence type="ECO:0000256" key="1">
    <source>
        <dbReference type="PROSITE-ProRule" id="PRU00723"/>
    </source>
</evidence>
<dbReference type="InterPro" id="IPR000571">
    <property type="entry name" value="Znf_CCCH"/>
</dbReference>
<comment type="caution">
    <text evidence="5">The sequence shown here is derived from an EMBL/GenBank/DDBJ whole genome shotgun (WGS) entry which is preliminary data.</text>
</comment>
<dbReference type="AlphaFoldDB" id="A0A3S1HD80"/>
<dbReference type="SUPFAM" id="SSF50199">
    <property type="entry name" value="Staphylococcal nuclease"/>
    <property type="match status" value="1"/>
</dbReference>
<reference evidence="5 6" key="1">
    <citation type="submission" date="2019-01" db="EMBL/GenBank/DDBJ databases">
        <title>A draft genome assembly of the solar-powered sea slug Elysia chlorotica.</title>
        <authorList>
            <person name="Cai H."/>
            <person name="Li Q."/>
            <person name="Fang X."/>
            <person name="Li J."/>
            <person name="Curtis N.E."/>
            <person name="Altenburger A."/>
            <person name="Shibata T."/>
            <person name="Feng M."/>
            <person name="Maeda T."/>
            <person name="Schwartz J.A."/>
            <person name="Shigenobu S."/>
            <person name="Lundholm N."/>
            <person name="Nishiyama T."/>
            <person name="Yang H."/>
            <person name="Hasebe M."/>
            <person name="Li S."/>
            <person name="Pierce S.K."/>
            <person name="Wang J."/>
        </authorList>
    </citation>
    <scope>NUCLEOTIDE SEQUENCE [LARGE SCALE GENOMIC DNA]</scope>
    <source>
        <strain evidence="5">EC2010</strain>
        <tissue evidence="5">Whole organism of an adult</tissue>
    </source>
</reference>